<feature type="compositionally biased region" description="Pro residues" evidence="1">
    <location>
        <begin position="1679"/>
        <end position="1697"/>
    </location>
</feature>
<gene>
    <name evidence="4" type="ORF">A1Q1_00189</name>
</gene>
<dbReference type="PANTHER" id="PTHR22427:SF7">
    <property type="entry name" value="GH15728P"/>
    <property type="match status" value="1"/>
</dbReference>
<name>J5TEC5_TRIAS</name>
<dbReference type="HOGENOM" id="CLU_235411_0_0_1"/>
<feature type="compositionally biased region" description="Polar residues" evidence="1">
    <location>
        <begin position="1618"/>
        <end position="1627"/>
    </location>
</feature>
<feature type="compositionally biased region" description="Low complexity" evidence="1">
    <location>
        <begin position="1306"/>
        <end position="1337"/>
    </location>
</feature>
<feature type="compositionally biased region" description="Basic and acidic residues" evidence="1">
    <location>
        <begin position="667"/>
        <end position="681"/>
    </location>
</feature>
<dbReference type="EMBL" id="ALBS01000102">
    <property type="protein sequence ID" value="EJT50491.1"/>
    <property type="molecule type" value="Genomic_DNA"/>
</dbReference>
<sequence length="1937" mass="204045">MIGMNGIWNIDSALALNQFPSVEDRVALSTNQWADDLRGIYNNARDRFSDVAWETDTGERIFAHKAVVYVRAPSKRTPALRELTMCTEAFKDRYFLFLQNSQNRAGRSQTSLAIARSPSPSPFSTTPPFPNGTSVRNTPSPSYLAAARSSSLSVDTIESDGTLRAPTLNTGGDGILKLGQDDPPEMFRAQLEWLYTGEGFGDVVEWISGDGAAGPGGAGNLRDSLGRRGNLAERRDKLGNDLTYMWTSKLYCDVRIHLDAPESDGYGSDTSGDSDDSLAETVIFTAHRFMLVSRSPYFASVLLNPSSFRPATADVHLPTPPFTPAALHFCLGWIYAGHLDFSNRSFDLSTALQIHRAAAYLQLDSLVSEVESRLVYDFCDNMDWDRCHCRRCLSRVPRVWRFTCAPDVGALDLHKRARRFMIAGWTEAWGREVGSADKKDRDDLVRDLARTLTPGSVISVFRGVARLRRRMSQAIRSKGPDAAGWTDAVGEMVEQTEKRARDLIATHFVAVCESKELWDALNGVGMNEDALDAVLAEMVEIAGRPTTSVEAPRMYQTIVSSLLLKVNPDTLQPMLRTGSQARHKVEQTKEGVLSHIRRRWMGIKDAAGFVGLEPWSLKEISDELDLPMDDLLGVAFPRSSAGFPRTASTAAGLAESNSSTGGSRAASRADRQSRSSVDHASEISSGSQTSQGPGHANRASVSTLRGVETPEPSERNGLRRLRLSSSASSASVTSSRAASRAAAASQSSRQTPTSSGPTPRSPTAASKTLVVSVGSRNRVSPSLGSPNSPTPTVMSGPPRPLLTGKRPVSKLKSDNEKTGDSPSPRAGPSTLRHQSSMSSVRSTPSAKTPTAARTPTTRAAVSSRTATSSNASAKSTARPTPANKSPTKAVSKSPTKAASSSRPSLSSTRPSARLRTVSTPNAAAAGAKTATPNTRPISHSRTSSVASASTASSAARAAATVPASHSRTSSVSSSTAVRPMTAARPSRASSTASVSARPAPGRATTGSSSSSATHSRNASVTSAASSARTPLTGGPPARLTRDSAHSRNGSLASLRSFKSAKSTESATATPKPAPRSGMTKSASMMSVRSTRSTTKPAETPKPATSRASTGSTAPSSELKTFRTRSVSMANLKTTTPTPRSSLPPSTTSKTPAATPKPGTSTLRPRPSTASSTRVRTNSTASSTATGTGTRVRPRTSSLASTRSHATIAEDPDQPPLPGDAKDNVRATRTRTMSMASAASRASTSTAASGVEETTPATKTVRPRASLTAATPTPAARGKAAQPSTTLAPLTPTDAGSGKMARDQATPKAAAKPSAPSKAGTLRPSTSSRNISRSVSESTLKPSNSARSLSSKTSRDSGAVTPKASNAKASLEPATPTAPKQRSVSAKVATPNASGTPRRSTSGLFPATAGTPRQRAVSAGASLWKRATPVPPKVAGVVGQDNTSPRTSMSPRASNSPSASTVSGLKSASRGRLRSSSGSTEGPSEAITPRMSASVEPIIAQEQEDAACAPPLQNEPSPDSKSERPPSVLLHRPESLVVPEEPQEEEEREDKPEERNEVTTPETEPPSGVTVTLNDEPDELDPRVTPRATRAERARATSESTTPTSAQYPPAVFGVPHRSASSPVSAISDQPIRPIIPPRTASITVSVTDDESDTRSRSGSGSAPLPIPGASMLSDEPVPTNLPPPSAYTTPKVPPTPPIASFSLPNTPPVRPTSLAASPMSAASLHSVLSTAHGSPAGSVRSHTSPYRPHPAHAFDPPPRERPAPVPVAVTPPKIEVTDENVPFSGRGVSLHVGIPCIVALTSRRARFRANAKYLGTLQDTKGQWVGIEVEDLDRFGIETLPTGARNGVRYFHFTVPSTPAPGPEARQAREMRLRRIGSIADSLPRRRLGALGLSNPSTRSASPFGGSSYAAEWVAPEKPRALFVRPEEVLFVMGADP</sequence>
<organism evidence="4 5">
    <name type="scientific">Trichosporon asahii var. asahii (strain ATCC 90039 / CBS 2479 / JCM 2466 / KCTC 7840 / NBRC 103889/ NCYC 2677 / UAMH 7654)</name>
    <name type="common">Yeast</name>
    <dbReference type="NCBI Taxonomy" id="1186058"/>
    <lineage>
        <taxon>Eukaryota</taxon>
        <taxon>Fungi</taxon>
        <taxon>Dikarya</taxon>
        <taxon>Basidiomycota</taxon>
        <taxon>Agaricomycotina</taxon>
        <taxon>Tremellomycetes</taxon>
        <taxon>Trichosporonales</taxon>
        <taxon>Trichosporonaceae</taxon>
        <taxon>Trichosporon</taxon>
    </lineage>
</organism>
<feature type="region of interest" description="Disordered" evidence="1">
    <location>
        <begin position="114"/>
        <end position="142"/>
    </location>
</feature>
<feature type="compositionally biased region" description="Polar residues" evidence="1">
    <location>
        <begin position="1105"/>
        <end position="1131"/>
    </location>
</feature>
<feature type="compositionally biased region" description="Polar residues" evidence="1">
    <location>
        <begin position="1338"/>
        <end position="1351"/>
    </location>
</feature>
<dbReference type="CDD" id="cd18186">
    <property type="entry name" value="BTB_POZ_ZBTB_KLHL-like"/>
    <property type="match status" value="1"/>
</dbReference>
<feature type="domain" description="CAP-Gly" evidence="3">
    <location>
        <begin position="1815"/>
        <end position="1866"/>
    </location>
</feature>
<dbReference type="InterPro" id="IPR011333">
    <property type="entry name" value="SKP1/BTB/POZ_sf"/>
</dbReference>
<feature type="compositionally biased region" description="Low complexity" evidence="1">
    <location>
        <begin position="1132"/>
        <end position="1190"/>
    </location>
</feature>
<protein>
    <submittedName>
        <fullName evidence="4">Bsp3</fullName>
    </submittedName>
</protein>
<feature type="compositionally biased region" description="Low complexity" evidence="1">
    <location>
        <begin position="841"/>
        <end position="878"/>
    </location>
</feature>
<evidence type="ECO:0000259" key="3">
    <source>
        <dbReference type="PROSITE" id="PS50245"/>
    </source>
</evidence>
<evidence type="ECO:0000313" key="4">
    <source>
        <dbReference type="EMBL" id="EJT50491.1"/>
    </source>
</evidence>
<dbReference type="Proteomes" id="UP000002748">
    <property type="component" value="Unassembled WGS sequence"/>
</dbReference>
<feature type="compositionally biased region" description="Polar residues" evidence="1">
    <location>
        <begin position="682"/>
        <end position="692"/>
    </location>
</feature>
<dbReference type="SUPFAM" id="SSF54695">
    <property type="entry name" value="POZ domain"/>
    <property type="match status" value="1"/>
</dbReference>
<dbReference type="SMART" id="SM00225">
    <property type="entry name" value="BTB"/>
    <property type="match status" value="1"/>
</dbReference>
<dbReference type="InterPro" id="IPR000938">
    <property type="entry name" value="CAP-Gly_domain"/>
</dbReference>
<feature type="compositionally biased region" description="Polar residues" evidence="1">
    <location>
        <begin position="882"/>
        <end position="897"/>
    </location>
</feature>
<feature type="compositionally biased region" description="Polar residues" evidence="1">
    <location>
        <begin position="1439"/>
        <end position="1461"/>
    </location>
</feature>
<feature type="domain" description="BTB" evidence="2">
    <location>
        <begin position="252"/>
        <end position="343"/>
    </location>
</feature>
<dbReference type="RefSeq" id="XP_014181992.1">
    <property type="nucleotide sequence ID" value="XM_014326517.1"/>
</dbReference>
<reference evidence="4 5" key="1">
    <citation type="journal article" date="2012" name="Eukaryot. Cell">
        <title>Draft genome sequence of CBS 2479, the standard type strain of Trichosporon asahii.</title>
        <authorList>
            <person name="Yang R.Y."/>
            <person name="Li H.T."/>
            <person name="Zhu H."/>
            <person name="Zhou G.P."/>
            <person name="Wang M."/>
            <person name="Wang L."/>
        </authorList>
    </citation>
    <scope>NUCLEOTIDE SEQUENCE [LARGE SCALE GENOMIC DNA]</scope>
    <source>
        <strain evidence="5">ATCC 90039 / CBS 2479 / JCM 2466 / KCTC 7840 / NCYC 2677 / UAMH 7654</strain>
    </source>
</reference>
<feature type="compositionally biased region" description="Pro residues" evidence="1">
    <location>
        <begin position="119"/>
        <end position="130"/>
    </location>
</feature>
<dbReference type="OrthoDB" id="2130750at2759"/>
<comment type="caution">
    <text evidence="4">The sequence shown here is derived from an EMBL/GenBank/DDBJ whole genome shotgun (WGS) entry which is preliminary data.</text>
</comment>
<feature type="compositionally biased region" description="Polar residues" evidence="1">
    <location>
        <begin position="1194"/>
        <end position="1204"/>
    </location>
</feature>
<dbReference type="GeneID" id="25983703"/>
<feature type="compositionally biased region" description="Polar residues" evidence="1">
    <location>
        <begin position="1390"/>
        <end position="1402"/>
    </location>
</feature>
<feature type="region of interest" description="Disordered" evidence="1">
    <location>
        <begin position="644"/>
        <end position="1717"/>
    </location>
</feature>
<feature type="compositionally biased region" description="Polar residues" evidence="1">
    <location>
        <begin position="831"/>
        <end position="840"/>
    </location>
</feature>
<dbReference type="VEuPathDB" id="FungiDB:A1Q1_00189"/>
<feature type="compositionally biased region" description="Polar residues" evidence="1">
    <location>
        <begin position="774"/>
        <end position="793"/>
    </location>
</feature>
<evidence type="ECO:0000259" key="2">
    <source>
        <dbReference type="PROSITE" id="PS50097"/>
    </source>
</evidence>
<dbReference type="PROSITE" id="PS50245">
    <property type="entry name" value="CAP_GLY_2"/>
    <property type="match status" value="1"/>
</dbReference>
<accession>J5TEC5</accession>
<feature type="compositionally biased region" description="Low complexity" evidence="1">
    <location>
        <begin position="1462"/>
        <end position="1478"/>
    </location>
</feature>
<proteinExistence type="predicted"/>
<feature type="compositionally biased region" description="Low complexity" evidence="1">
    <location>
        <begin position="1081"/>
        <end position="1104"/>
    </location>
</feature>
<dbReference type="PANTHER" id="PTHR22427">
    <property type="entry name" value="GH15728P"/>
    <property type="match status" value="1"/>
</dbReference>
<feature type="compositionally biased region" description="Basic and acidic residues" evidence="1">
    <location>
        <begin position="1579"/>
        <end position="1595"/>
    </location>
</feature>
<evidence type="ECO:0000256" key="1">
    <source>
        <dbReference type="SAM" id="MobiDB-lite"/>
    </source>
</evidence>
<feature type="compositionally biased region" description="Polar residues" evidence="1">
    <location>
        <begin position="1059"/>
        <end position="1068"/>
    </location>
</feature>
<dbReference type="Gene3D" id="3.30.710.10">
    <property type="entry name" value="Potassium Channel Kv1.1, Chain A"/>
    <property type="match status" value="1"/>
</dbReference>
<feature type="region of interest" description="Disordered" evidence="1">
    <location>
        <begin position="1730"/>
        <end position="1764"/>
    </location>
</feature>
<dbReference type="SUPFAM" id="SSF74924">
    <property type="entry name" value="Cap-Gly domain"/>
    <property type="match status" value="1"/>
</dbReference>
<feature type="compositionally biased region" description="Low complexity" evidence="1">
    <location>
        <begin position="656"/>
        <end position="666"/>
    </location>
</feature>
<evidence type="ECO:0000313" key="5">
    <source>
        <dbReference type="Proteomes" id="UP000002748"/>
    </source>
</evidence>
<feature type="compositionally biased region" description="Low complexity" evidence="1">
    <location>
        <begin position="1229"/>
        <end position="1248"/>
    </location>
</feature>
<dbReference type="KEGG" id="tasa:A1Q1_00189"/>
<feature type="compositionally biased region" description="Low complexity" evidence="1">
    <location>
        <begin position="1262"/>
        <end position="1280"/>
    </location>
</feature>
<dbReference type="InterPro" id="IPR036859">
    <property type="entry name" value="CAP-Gly_dom_sf"/>
</dbReference>
<dbReference type="PROSITE" id="PS50097">
    <property type="entry name" value="BTB"/>
    <property type="match status" value="1"/>
</dbReference>
<feature type="compositionally biased region" description="Low complexity" evidence="1">
    <location>
        <begin position="898"/>
        <end position="1027"/>
    </location>
</feature>
<feature type="compositionally biased region" description="Low complexity" evidence="1">
    <location>
        <begin position="724"/>
        <end position="766"/>
    </location>
</feature>
<dbReference type="InterPro" id="IPR000210">
    <property type="entry name" value="BTB/POZ_dom"/>
</dbReference>
<dbReference type="Pfam" id="PF00651">
    <property type="entry name" value="BTB"/>
    <property type="match status" value="1"/>
</dbReference>